<sequence length="89" mass="10271">MIESQIAYIVDALRTARERSARRVEVEPGVQDAFLDEMARRSVSTVWVSGGCTGYYQTPDGRNAGLYPNWSFEYRYRTRNFDADSYMIS</sequence>
<reference evidence="1 2" key="1">
    <citation type="submission" date="2024-06" db="EMBL/GenBank/DDBJ databases">
        <title>The Natural Products Discovery Center: Release of the First 8490 Sequenced Strains for Exploring Actinobacteria Biosynthetic Diversity.</title>
        <authorList>
            <person name="Kalkreuter E."/>
            <person name="Kautsar S.A."/>
            <person name="Yang D."/>
            <person name="Bader C.D."/>
            <person name="Teijaro C.N."/>
            <person name="Fluegel L."/>
            <person name="Davis C.M."/>
            <person name="Simpson J.R."/>
            <person name="Lauterbach L."/>
            <person name="Steele A.D."/>
            <person name="Gui C."/>
            <person name="Meng S."/>
            <person name="Li G."/>
            <person name="Viehrig K."/>
            <person name="Ye F."/>
            <person name="Su P."/>
            <person name="Kiefer A.F."/>
            <person name="Nichols A."/>
            <person name="Cepeda A.J."/>
            <person name="Yan W."/>
            <person name="Fan B."/>
            <person name="Jiang Y."/>
            <person name="Adhikari A."/>
            <person name="Zheng C.-J."/>
            <person name="Schuster L."/>
            <person name="Cowan T.M."/>
            <person name="Smanski M.J."/>
            <person name="Chevrette M.G."/>
            <person name="De Carvalho L.P.S."/>
            <person name="Shen B."/>
        </authorList>
    </citation>
    <scope>NUCLEOTIDE SEQUENCE [LARGE SCALE GENOMIC DNA]</scope>
    <source>
        <strain evidence="1 2">NPDC019708</strain>
    </source>
</reference>
<dbReference type="Gene3D" id="3.50.50.60">
    <property type="entry name" value="FAD/NAD(P)-binding domain"/>
    <property type="match status" value="1"/>
</dbReference>
<evidence type="ECO:0000313" key="2">
    <source>
        <dbReference type="Proteomes" id="UP001550628"/>
    </source>
</evidence>
<gene>
    <name evidence="1" type="ORF">ABZ510_19010</name>
</gene>
<comment type="caution">
    <text evidence="1">The sequence shown here is derived from an EMBL/GenBank/DDBJ whole genome shotgun (WGS) entry which is preliminary data.</text>
</comment>
<organism evidence="1 2">
    <name type="scientific">Nocardia rhamnosiphila</name>
    <dbReference type="NCBI Taxonomy" id="426716"/>
    <lineage>
        <taxon>Bacteria</taxon>
        <taxon>Bacillati</taxon>
        <taxon>Actinomycetota</taxon>
        <taxon>Actinomycetes</taxon>
        <taxon>Mycobacteriales</taxon>
        <taxon>Nocardiaceae</taxon>
        <taxon>Nocardia</taxon>
    </lineage>
</organism>
<dbReference type="EMBL" id="JBEYBF010000012">
    <property type="protein sequence ID" value="MEU1953941.1"/>
    <property type="molecule type" value="Genomic_DNA"/>
</dbReference>
<dbReference type="Proteomes" id="UP001550628">
    <property type="component" value="Unassembled WGS sequence"/>
</dbReference>
<keyword evidence="2" id="KW-1185">Reference proteome</keyword>
<dbReference type="RefSeq" id="WP_356959085.1">
    <property type="nucleotide sequence ID" value="NZ_JBEYBD010000023.1"/>
</dbReference>
<evidence type="ECO:0000313" key="1">
    <source>
        <dbReference type="EMBL" id="MEU1953941.1"/>
    </source>
</evidence>
<accession>A0ABV2WSS2</accession>
<proteinExistence type="predicted"/>
<name>A0ABV2WSS2_9NOCA</name>
<dbReference type="InterPro" id="IPR036188">
    <property type="entry name" value="FAD/NAD-bd_sf"/>
</dbReference>
<protein>
    <submittedName>
        <fullName evidence="1">Uncharacterized protein</fullName>
    </submittedName>
</protein>